<dbReference type="EMBL" id="RCZH01000018">
    <property type="protein sequence ID" value="TPG34818.1"/>
    <property type="molecule type" value="Genomic_DNA"/>
</dbReference>
<accession>A0A502EAV7</accession>
<sequence>MKKLKTTVVLSLIGFCLFPAVIAAQEQSSESTYDRTSLPIREPERQIYTELDARNAKAPARWAVTAPKGAPNIVVVLIDDMGFGASSRFGGPINMPVLEKLGNDGISYNRFHTTALCSPTRTALLTGYNHHSNNASSIMETATAFPGATGVRPQTITPMAEVLRQNGFSTAAFGKYHETPPWEISISGPLDRWPTHSGFDKFYGFIGGETNQWSPIIYDGTTLMETPKDPNYHFTTDMTNQAINWMRFQQALTPDKPFFVYFATGAAHAPHHAPKEYIDKYKGKFDQGWDKVRAETLERQKKLGIVPQNAQLAPKPQDIKEWEKLSADEKKMFARQMETYAGFGEHTDHEIGRLYAAIEDLGIADNTVFIYIVGDNGASAEGTMNGVFNEYTYFNGVTETIQDMLKHYDEWGGPNTYPHYAAGWAVAMDAPFAYTKQVASDFGGTRNGMVIHWPKGIKGKGEIRSQFTHVTDIAPTVYEITKIPAPKSVNGIKQDPIEGTSMVYSFNDSPAKEKHTVQYFEMFGNRAMYKDGWYARTIHRAGWSNKPIRSLQDDIWELYNSNEDFSLSNNVAAKNPEKLKELQTLFMSEAEKYHVLPIDDRLLERTNAKLVNRPDLMGERTSVTYGEGMKGMQTDVFINTKNTSYTITAKVDVAANSNGVIVCQGGKFGGFSFYIKAGKPIFTYNFLGLQSFNIASAQALKPGKHTIVYDFKYDGGGLGKGGTGTLTVDGTKAGEGRIDKTEFAIFSVDDLADVGTDDGTPVTNYGGSAHFNGKLDKVTIETKK</sequence>
<organism evidence="7 8">
    <name type="scientific">Flavobacterium pectinovorum</name>
    <dbReference type="NCBI Taxonomy" id="29533"/>
    <lineage>
        <taxon>Bacteria</taxon>
        <taxon>Pseudomonadati</taxon>
        <taxon>Bacteroidota</taxon>
        <taxon>Flavobacteriia</taxon>
        <taxon>Flavobacteriales</taxon>
        <taxon>Flavobacteriaceae</taxon>
        <taxon>Flavobacterium</taxon>
    </lineage>
</organism>
<dbReference type="Pfam" id="PF00884">
    <property type="entry name" value="Sulfatase"/>
    <property type="match status" value="1"/>
</dbReference>
<feature type="signal peptide" evidence="5">
    <location>
        <begin position="1"/>
        <end position="23"/>
    </location>
</feature>
<gene>
    <name evidence="7" type="ORF">EAH81_22340</name>
</gene>
<dbReference type="OrthoDB" id="9803751at2"/>
<dbReference type="Proteomes" id="UP000319700">
    <property type="component" value="Unassembled WGS sequence"/>
</dbReference>
<protein>
    <submittedName>
        <fullName evidence="7">Arylsulfatase</fullName>
    </submittedName>
</protein>
<dbReference type="RefSeq" id="WP_140511151.1">
    <property type="nucleotide sequence ID" value="NZ_RCZH01000018.1"/>
</dbReference>
<feature type="chain" id="PRO_5021498370" evidence="5">
    <location>
        <begin position="24"/>
        <end position="784"/>
    </location>
</feature>
<evidence type="ECO:0000259" key="6">
    <source>
        <dbReference type="Pfam" id="PF00884"/>
    </source>
</evidence>
<dbReference type="GO" id="GO:0046872">
    <property type="term" value="F:metal ion binding"/>
    <property type="evidence" value="ECO:0007669"/>
    <property type="project" value="UniProtKB-KW"/>
</dbReference>
<dbReference type="InterPro" id="IPR024607">
    <property type="entry name" value="Sulfatase_CS"/>
</dbReference>
<proteinExistence type="inferred from homology"/>
<evidence type="ECO:0000256" key="5">
    <source>
        <dbReference type="SAM" id="SignalP"/>
    </source>
</evidence>
<dbReference type="SUPFAM" id="SSF49899">
    <property type="entry name" value="Concanavalin A-like lectins/glucanases"/>
    <property type="match status" value="1"/>
</dbReference>
<comment type="caution">
    <text evidence="7">The sequence shown here is derived from an EMBL/GenBank/DDBJ whole genome shotgun (WGS) entry which is preliminary data.</text>
</comment>
<evidence type="ECO:0000256" key="1">
    <source>
        <dbReference type="ARBA" id="ARBA00008779"/>
    </source>
</evidence>
<keyword evidence="8" id="KW-1185">Reference proteome</keyword>
<dbReference type="CDD" id="cd16025">
    <property type="entry name" value="PAS_like"/>
    <property type="match status" value="1"/>
</dbReference>
<evidence type="ECO:0000313" key="8">
    <source>
        <dbReference type="Proteomes" id="UP000319700"/>
    </source>
</evidence>
<dbReference type="AlphaFoldDB" id="A0A502EAV7"/>
<dbReference type="GO" id="GO:0004553">
    <property type="term" value="F:hydrolase activity, hydrolyzing O-glycosyl compounds"/>
    <property type="evidence" value="ECO:0007669"/>
    <property type="project" value="UniProtKB-ARBA"/>
</dbReference>
<comment type="similarity">
    <text evidence="1">Belongs to the sulfatase family.</text>
</comment>
<evidence type="ECO:0000313" key="7">
    <source>
        <dbReference type="EMBL" id="TPG34818.1"/>
    </source>
</evidence>
<evidence type="ECO:0000256" key="2">
    <source>
        <dbReference type="ARBA" id="ARBA00022723"/>
    </source>
</evidence>
<dbReference type="PROSITE" id="PS00523">
    <property type="entry name" value="SULFATASE_1"/>
    <property type="match status" value="1"/>
</dbReference>
<keyword evidence="5" id="KW-0732">Signal</keyword>
<dbReference type="Gene3D" id="3.40.720.10">
    <property type="entry name" value="Alkaline Phosphatase, subunit A"/>
    <property type="match status" value="1"/>
</dbReference>
<keyword evidence="2" id="KW-0479">Metal-binding</keyword>
<dbReference type="PANTHER" id="PTHR42693">
    <property type="entry name" value="ARYLSULFATASE FAMILY MEMBER"/>
    <property type="match status" value="1"/>
</dbReference>
<dbReference type="InterPro" id="IPR017850">
    <property type="entry name" value="Alkaline_phosphatase_core_sf"/>
</dbReference>
<keyword evidence="4" id="KW-0106">Calcium</keyword>
<keyword evidence="3" id="KW-0378">Hydrolase</keyword>
<dbReference type="GO" id="GO:0005975">
    <property type="term" value="P:carbohydrate metabolic process"/>
    <property type="evidence" value="ECO:0007669"/>
    <property type="project" value="UniProtKB-ARBA"/>
</dbReference>
<dbReference type="InterPro" id="IPR000917">
    <property type="entry name" value="Sulfatase_N"/>
</dbReference>
<dbReference type="SUPFAM" id="SSF53649">
    <property type="entry name" value="Alkaline phosphatase-like"/>
    <property type="match status" value="1"/>
</dbReference>
<dbReference type="InterPro" id="IPR013320">
    <property type="entry name" value="ConA-like_dom_sf"/>
</dbReference>
<evidence type="ECO:0000256" key="4">
    <source>
        <dbReference type="ARBA" id="ARBA00022837"/>
    </source>
</evidence>
<dbReference type="PANTHER" id="PTHR42693:SF43">
    <property type="entry name" value="BLL2667 PROTEIN"/>
    <property type="match status" value="1"/>
</dbReference>
<evidence type="ECO:0000256" key="3">
    <source>
        <dbReference type="ARBA" id="ARBA00022801"/>
    </source>
</evidence>
<dbReference type="InterPro" id="IPR050738">
    <property type="entry name" value="Sulfatase"/>
</dbReference>
<reference evidence="7 8" key="1">
    <citation type="journal article" date="2019" name="Environ. Microbiol.">
        <title>Species interactions and distinct microbial communities in high Arctic permafrost affected cryosols are associated with the CH4 and CO2 gas fluxes.</title>
        <authorList>
            <person name="Altshuler I."/>
            <person name="Hamel J."/>
            <person name="Turney S."/>
            <person name="Magnuson E."/>
            <person name="Levesque R."/>
            <person name="Greer C."/>
            <person name="Whyte L.G."/>
        </authorList>
    </citation>
    <scope>NUCLEOTIDE SEQUENCE [LARGE SCALE GENOMIC DNA]</scope>
    <source>
        <strain evidence="7 8">42</strain>
    </source>
</reference>
<name>A0A502EAV7_9FLAO</name>
<feature type="domain" description="Sulfatase N-terminal" evidence="6">
    <location>
        <begin position="71"/>
        <end position="482"/>
    </location>
</feature>
<dbReference type="Gene3D" id="3.30.1120.10">
    <property type="match status" value="1"/>
</dbReference>